<name>A0A1H5PLX8_9ACTN</name>
<proteinExistence type="predicted"/>
<sequence>MTSTSTVHALDVDQLAARISVSRAEQSTRGCSNPIRLQGSSVHVDAATGEVVGTYSSDDEPDGHTYVRCGNRREAVCPSCSREYKGDAWHILMCGLAGGLGVPESVRTHPSVFVTLTAPSFGPVHRATGKKGHGKKAPCRARRDRPVCPHGRPLSCTRRHTDDDRFVGQPLCRDCYDYTAHVIWQWHAPELWRRTTIALRRQLARAVGMTVKDFRDLARLSYTKVTEFQARGAVHFHAVIRLDGPAGPDTPPLLDLSAADITAAVRAAADHVYADAATPDGGTLRLRWGAQLDTRTITHGAGRDDSEGPAHPEMVGAYLSKYLTKSTEEFGLPTTGRVRSASDARHAGATDHACRIIAAAARLVTVHEDYRPIARRLATLGYRGHPITKSRAYSVTFGSRRAARRTWRRRRAHLEPDAVVRDVLDLDPATDDQVDAVITLGSWTYAGRGYLTDFDAANAVRTHTLTRIRRAQ</sequence>
<gene>
    <name evidence="2" type="ORF">SAMN04488561_4728</name>
</gene>
<protein>
    <recommendedName>
        <fullName evidence="4">Replication initiation protein</fullName>
    </recommendedName>
</protein>
<reference evidence="3" key="1">
    <citation type="submission" date="2016-10" db="EMBL/GenBank/DDBJ databases">
        <authorList>
            <person name="Varghese N."/>
            <person name="Submissions S."/>
        </authorList>
    </citation>
    <scope>NUCLEOTIDE SEQUENCE [LARGE SCALE GENOMIC DNA]</scope>
    <source>
        <strain evidence="3">DSM 45237</strain>
    </source>
</reference>
<evidence type="ECO:0000313" key="2">
    <source>
        <dbReference type="EMBL" id="SEF14766.1"/>
    </source>
</evidence>
<keyword evidence="3" id="KW-1185">Reference proteome</keyword>
<evidence type="ECO:0000256" key="1">
    <source>
        <dbReference type="SAM" id="MobiDB-lite"/>
    </source>
</evidence>
<evidence type="ECO:0008006" key="4">
    <source>
        <dbReference type="Google" id="ProtNLM"/>
    </source>
</evidence>
<evidence type="ECO:0000313" key="3">
    <source>
        <dbReference type="Proteomes" id="UP000181980"/>
    </source>
</evidence>
<dbReference type="InterPro" id="IPR046828">
    <property type="entry name" value="RepSA"/>
</dbReference>
<dbReference type="RefSeq" id="WP_069109385.1">
    <property type="nucleotide sequence ID" value="NZ_FNUC01000004.1"/>
</dbReference>
<organism evidence="2 3">
    <name type="scientific">Jiangella alba</name>
    <dbReference type="NCBI Taxonomy" id="561176"/>
    <lineage>
        <taxon>Bacteria</taxon>
        <taxon>Bacillati</taxon>
        <taxon>Actinomycetota</taxon>
        <taxon>Actinomycetes</taxon>
        <taxon>Jiangellales</taxon>
        <taxon>Jiangellaceae</taxon>
        <taxon>Jiangella</taxon>
    </lineage>
</organism>
<feature type="region of interest" description="Disordered" evidence="1">
    <location>
        <begin position="124"/>
        <end position="144"/>
    </location>
</feature>
<accession>A0A1H5PLX8</accession>
<dbReference type="Pfam" id="PF20199">
    <property type="entry name" value="RepSA"/>
    <property type="match status" value="1"/>
</dbReference>
<feature type="compositionally biased region" description="Basic residues" evidence="1">
    <location>
        <begin position="127"/>
        <end position="143"/>
    </location>
</feature>
<dbReference type="OrthoDB" id="3203793at2"/>
<dbReference type="Proteomes" id="UP000181980">
    <property type="component" value="Unassembled WGS sequence"/>
</dbReference>
<dbReference type="AlphaFoldDB" id="A0A1H5PLX8"/>
<dbReference type="STRING" id="561176.SAMN04488561_4728"/>
<dbReference type="EMBL" id="FNUC01000004">
    <property type="protein sequence ID" value="SEF14766.1"/>
    <property type="molecule type" value="Genomic_DNA"/>
</dbReference>